<accession>A0ABV4WFN7</accession>
<keyword evidence="2" id="KW-1185">Reference proteome</keyword>
<dbReference type="EMBL" id="JBHFNT010000039">
    <property type="protein sequence ID" value="MFB2833596.1"/>
    <property type="molecule type" value="Genomic_DNA"/>
</dbReference>
<reference evidence="1 2" key="1">
    <citation type="submission" date="2024-09" db="EMBL/GenBank/DDBJ databases">
        <title>Floridaenema gen nov. (Aerosakkonemataceae, Aerosakkonematales ord. nov., Cyanobacteria) from benthic tropical and subtropical fresh waters, with the description of four new species.</title>
        <authorList>
            <person name="Moretto J.A."/>
            <person name="Berthold D.E."/>
            <person name="Lefler F.W."/>
            <person name="Huang I.-S."/>
            <person name="Laughinghouse H. IV."/>
        </authorList>
    </citation>
    <scope>NUCLEOTIDE SEQUENCE [LARGE SCALE GENOMIC DNA]</scope>
    <source>
        <strain evidence="1 2">BLCC-F167</strain>
    </source>
</reference>
<gene>
    <name evidence="1" type="ORF">ACE1CA_03590</name>
</gene>
<name>A0ABV4WFN7_9CYAN</name>
<comment type="caution">
    <text evidence="1">The sequence shown here is derived from an EMBL/GenBank/DDBJ whole genome shotgun (WGS) entry which is preliminary data.</text>
</comment>
<dbReference type="Proteomes" id="UP001576780">
    <property type="component" value="Unassembled WGS sequence"/>
</dbReference>
<protein>
    <submittedName>
        <fullName evidence="1">Uncharacterized protein</fullName>
    </submittedName>
</protein>
<evidence type="ECO:0000313" key="2">
    <source>
        <dbReference type="Proteomes" id="UP001576780"/>
    </source>
</evidence>
<dbReference type="RefSeq" id="WP_413276052.1">
    <property type="nucleotide sequence ID" value="NZ_JBHFNT010000039.1"/>
</dbReference>
<evidence type="ECO:0000313" key="1">
    <source>
        <dbReference type="EMBL" id="MFB2833596.1"/>
    </source>
</evidence>
<proteinExistence type="predicted"/>
<organism evidence="1 2">
    <name type="scientific">Floridaenema evergladense BLCC-F167</name>
    <dbReference type="NCBI Taxonomy" id="3153639"/>
    <lineage>
        <taxon>Bacteria</taxon>
        <taxon>Bacillati</taxon>
        <taxon>Cyanobacteriota</taxon>
        <taxon>Cyanophyceae</taxon>
        <taxon>Oscillatoriophycideae</taxon>
        <taxon>Aerosakkonematales</taxon>
        <taxon>Aerosakkonemataceae</taxon>
        <taxon>Floridanema</taxon>
        <taxon>Floridanema evergladense</taxon>
    </lineage>
</organism>
<sequence length="55" mass="5966">MLVEQSSGTNINTQVWQGDGISGNTLLNPTGVNNIYTNGRKLKLSLLLFKSMNIA</sequence>